<keyword evidence="2" id="KW-1185">Reference proteome</keyword>
<dbReference type="Proteomes" id="UP001303760">
    <property type="component" value="Unassembled WGS sequence"/>
</dbReference>
<dbReference type="EMBL" id="MU860810">
    <property type="protein sequence ID" value="KAK4232864.1"/>
    <property type="molecule type" value="Genomic_DNA"/>
</dbReference>
<dbReference type="AlphaFoldDB" id="A0AAN7H8W6"/>
<sequence>TGKRERFVEGATAFRNARDFAQRHRDRLIQAANARANARARQTDTEAPSEAEITVAVTEQYEELLTNLWTERKLLRRTTNFKVLSPPYRCEKIPKWPARLSGRLAYHTC</sequence>
<name>A0AAN7H8W6_9PEZI</name>
<gene>
    <name evidence="1" type="ORF">C8A03DRAFT_19941</name>
</gene>
<comment type="caution">
    <text evidence="1">The sequence shown here is derived from an EMBL/GenBank/DDBJ whole genome shotgun (WGS) entry which is preliminary data.</text>
</comment>
<organism evidence="1 2">
    <name type="scientific">Achaetomium macrosporum</name>
    <dbReference type="NCBI Taxonomy" id="79813"/>
    <lineage>
        <taxon>Eukaryota</taxon>
        <taxon>Fungi</taxon>
        <taxon>Dikarya</taxon>
        <taxon>Ascomycota</taxon>
        <taxon>Pezizomycotina</taxon>
        <taxon>Sordariomycetes</taxon>
        <taxon>Sordariomycetidae</taxon>
        <taxon>Sordariales</taxon>
        <taxon>Chaetomiaceae</taxon>
        <taxon>Achaetomium</taxon>
    </lineage>
</organism>
<protein>
    <submittedName>
        <fullName evidence="1">Uncharacterized protein</fullName>
    </submittedName>
</protein>
<reference evidence="1" key="1">
    <citation type="journal article" date="2023" name="Mol. Phylogenet. Evol.">
        <title>Genome-scale phylogeny and comparative genomics of the fungal order Sordariales.</title>
        <authorList>
            <person name="Hensen N."/>
            <person name="Bonometti L."/>
            <person name="Westerberg I."/>
            <person name="Brannstrom I.O."/>
            <person name="Guillou S."/>
            <person name="Cros-Aarteil S."/>
            <person name="Calhoun S."/>
            <person name="Haridas S."/>
            <person name="Kuo A."/>
            <person name="Mondo S."/>
            <person name="Pangilinan J."/>
            <person name="Riley R."/>
            <person name="LaButti K."/>
            <person name="Andreopoulos B."/>
            <person name="Lipzen A."/>
            <person name="Chen C."/>
            <person name="Yan M."/>
            <person name="Daum C."/>
            <person name="Ng V."/>
            <person name="Clum A."/>
            <person name="Steindorff A."/>
            <person name="Ohm R.A."/>
            <person name="Martin F."/>
            <person name="Silar P."/>
            <person name="Natvig D.O."/>
            <person name="Lalanne C."/>
            <person name="Gautier V."/>
            <person name="Ament-Velasquez S.L."/>
            <person name="Kruys A."/>
            <person name="Hutchinson M.I."/>
            <person name="Powell A.J."/>
            <person name="Barry K."/>
            <person name="Miller A.N."/>
            <person name="Grigoriev I.V."/>
            <person name="Debuchy R."/>
            <person name="Gladieux P."/>
            <person name="Hiltunen Thoren M."/>
            <person name="Johannesson H."/>
        </authorList>
    </citation>
    <scope>NUCLEOTIDE SEQUENCE</scope>
    <source>
        <strain evidence="1">CBS 532.94</strain>
    </source>
</reference>
<reference evidence="1" key="2">
    <citation type="submission" date="2023-05" db="EMBL/GenBank/DDBJ databases">
        <authorList>
            <consortium name="Lawrence Berkeley National Laboratory"/>
            <person name="Steindorff A."/>
            <person name="Hensen N."/>
            <person name="Bonometti L."/>
            <person name="Westerberg I."/>
            <person name="Brannstrom I.O."/>
            <person name="Guillou S."/>
            <person name="Cros-Aarteil S."/>
            <person name="Calhoun S."/>
            <person name="Haridas S."/>
            <person name="Kuo A."/>
            <person name="Mondo S."/>
            <person name="Pangilinan J."/>
            <person name="Riley R."/>
            <person name="Labutti K."/>
            <person name="Andreopoulos B."/>
            <person name="Lipzen A."/>
            <person name="Chen C."/>
            <person name="Yanf M."/>
            <person name="Daum C."/>
            <person name="Ng V."/>
            <person name="Clum A."/>
            <person name="Ohm R."/>
            <person name="Martin F."/>
            <person name="Silar P."/>
            <person name="Natvig D."/>
            <person name="Lalanne C."/>
            <person name="Gautier V."/>
            <person name="Ament-Velasquez S.L."/>
            <person name="Kruys A."/>
            <person name="Hutchinson M.I."/>
            <person name="Powell A.J."/>
            <person name="Barry K."/>
            <person name="Miller A.N."/>
            <person name="Grigoriev I.V."/>
            <person name="Debuchy R."/>
            <person name="Gladieux P."/>
            <person name="Thoren M.H."/>
            <person name="Johannesson H."/>
        </authorList>
    </citation>
    <scope>NUCLEOTIDE SEQUENCE</scope>
    <source>
        <strain evidence="1">CBS 532.94</strain>
    </source>
</reference>
<accession>A0AAN7H8W6</accession>
<proteinExistence type="predicted"/>
<feature type="non-terminal residue" evidence="1">
    <location>
        <position position="1"/>
    </location>
</feature>
<evidence type="ECO:0000313" key="1">
    <source>
        <dbReference type="EMBL" id="KAK4232864.1"/>
    </source>
</evidence>
<evidence type="ECO:0000313" key="2">
    <source>
        <dbReference type="Proteomes" id="UP001303760"/>
    </source>
</evidence>